<name>A0A1X9T2T6_9BACT</name>
<evidence type="ECO:0000313" key="2">
    <source>
        <dbReference type="EMBL" id="ARR02781.1"/>
    </source>
</evidence>
<proteinExistence type="predicted"/>
<dbReference type="Pfam" id="PF13391">
    <property type="entry name" value="HNH_2"/>
    <property type="match status" value="1"/>
</dbReference>
<dbReference type="REBASE" id="201771">
    <property type="entry name" value="Csp8964ORF1393P"/>
</dbReference>
<feature type="domain" description="HNH nuclease" evidence="1">
    <location>
        <begin position="294"/>
        <end position="351"/>
    </location>
</feature>
<sequence length="416" mass="48918">MIMSRKYLNEFIDDKDKILDFVDDISSTMAEYIKENSSSTFYLFYKFINHSDIPTFAKATEQNALEKNLLYYLSVDEMKELEIARNAPFETAHQSNIYINLKFYETLKLPKPRQEKYLLNDFKDVYLVNENIEYFKLEFTKKIFDKLNKKYNKYKAKDINLAKNDNFTPISVSVKVHGIGASEDADFHSLRANIFKGDLFCLLCEEKLDQKGKIFIILKKNPRFFTILDIANKAYEDYQQKQIQKITQIAKQKENIKENFNLDETITRKFQAKWRKMLSDEMMACLQKENEIICPFTWISADYAKVGTLFRASHIVGYAEAKDSEKFDINNGILLCANADALFDKHLISVDENKKLCFSFLLNDEILKSKLLLNQPIFTTILTDKRMEFMARHYAKFKELEKLRTNPNYDLLGELN</sequence>
<dbReference type="STRING" id="1660074.CVIC8964_1395"/>
<dbReference type="Proteomes" id="UP000194265">
    <property type="component" value="Chromosome"/>
</dbReference>
<dbReference type="GO" id="GO:0004519">
    <property type="term" value="F:endonuclease activity"/>
    <property type="evidence" value="ECO:0007669"/>
    <property type="project" value="UniProtKB-KW"/>
</dbReference>
<keyword evidence="2" id="KW-0540">Nuclease</keyword>
<dbReference type="InterPro" id="IPR003615">
    <property type="entry name" value="HNH_nuc"/>
</dbReference>
<dbReference type="EMBL" id="CP018791">
    <property type="protein sequence ID" value="ARR02781.1"/>
    <property type="molecule type" value="Genomic_DNA"/>
</dbReference>
<dbReference type="AlphaFoldDB" id="A0A1X9T2T6"/>
<keyword evidence="2" id="KW-0378">Hydrolase</keyword>
<dbReference type="OrthoDB" id="9790459at2"/>
<evidence type="ECO:0000259" key="1">
    <source>
        <dbReference type="Pfam" id="PF13391"/>
    </source>
</evidence>
<gene>
    <name evidence="2" type="ORF">CVIC8964_1395</name>
</gene>
<organism evidence="2 3">
    <name type="scientific">Campylobacter vicugnae</name>
    <dbReference type="NCBI Taxonomy" id="1660076"/>
    <lineage>
        <taxon>Bacteria</taxon>
        <taxon>Pseudomonadati</taxon>
        <taxon>Campylobacterota</taxon>
        <taxon>Epsilonproteobacteria</taxon>
        <taxon>Campylobacterales</taxon>
        <taxon>Campylobacteraceae</taxon>
        <taxon>Campylobacter</taxon>
    </lineage>
</organism>
<accession>A0A1X9T2T6</accession>
<evidence type="ECO:0000313" key="3">
    <source>
        <dbReference type="Proteomes" id="UP000194265"/>
    </source>
</evidence>
<keyword evidence="2" id="KW-0255">Endonuclease</keyword>
<reference evidence="2 3" key="1">
    <citation type="journal article" date="2017" name="Genome Biol. Evol.">
        <title>Comparative Genomic Analysis Identifies a Campylobacter Clade Deficient in Selenium Metabolism.</title>
        <authorList>
            <person name="Miller W.G."/>
            <person name="Yee E."/>
            <person name="Lopes B.S."/>
            <person name="Chapman M.H."/>
            <person name="Huynh S."/>
            <person name="Bono J.L."/>
            <person name="Parker C.T."/>
            <person name="Strachan N.J.C."/>
            <person name="Forbes K.J."/>
        </authorList>
    </citation>
    <scope>NUCLEOTIDE SEQUENCE [LARGE SCALE GENOMIC DNA]</scope>
    <source>
        <strain evidence="2 3">RM8964</strain>
    </source>
</reference>
<dbReference type="RefSeq" id="WP_086276733.1">
    <property type="nucleotide sequence ID" value="NZ_CP018791.1"/>
</dbReference>
<protein>
    <submittedName>
        <fullName evidence="2">HNH endonuclease domain protein</fullName>
    </submittedName>
</protein>